<accession>A0ABN2MYG7</accession>
<proteinExistence type="predicted"/>
<dbReference type="EMBL" id="BAAAQK010000005">
    <property type="protein sequence ID" value="GAA1844331.1"/>
    <property type="molecule type" value="Genomic_DNA"/>
</dbReference>
<name>A0ABN2MYG7_9PSEU</name>
<protein>
    <submittedName>
        <fullName evidence="1">Uncharacterized protein</fullName>
    </submittedName>
</protein>
<evidence type="ECO:0000313" key="2">
    <source>
        <dbReference type="Proteomes" id="UP001500449"/>
    </source>
</evidence>
<gene>
    <name evidence="1" type="ORF">GCM10009836_24700</name>
</gene>
<evidence type="ECO:0000313" key="1">
    <source>
        <dbReference type="EMBL" id="GAA1844331.1"/>
    </source>
</evidence>
<organism evidence="1 2">
    <name type="scientific">Pseudonocardia ailaonensis</name>
    <dbReference type="NCBI Taxonomy" id="367279"/>
    <lineage>
        <taxon>Bacteria</taxon>
        <taxon>Bacillati</taxon>
        <taxon>Actinomycetota</taxon>
        <taxon>Actinomycetes</taxon>
        <taxon>Pseudonocardiales</taxon>
        <taxon>Pseudonocardiaceae</taxon>
        <taxon>Pseudonocardia</taxon>
    </lineage>
</organism>
<keyword evidence="2" id="KW-1185">Reference proteome</keyword>
<sequence>MGGVMDIGEIVKAPINAAKSGPAMAPVAGLTYSRLEAWAMT</sequence>
<dbReference type="Proteomes" id="UP001500449">
    <property type="component" value="Unassembled WGS sequence"/>
</dbReference>
<reference evidence="1 2" key="1">
    <citation type="journal article" date="2019" name="Int. J. Syst. Evol. Microbiol.">
        <title>The Global Catalogue of Microorganisms (GCM) 10K type strain sequencing project: providing services to taxonomists for standard genome sequencing and annotation.</title>
        <authorList>
            <consortium name="The Broad Institute Genomics Platform"/>
            <consortium name="The Broad Institute Genome Sequencing Center for Infectious Disease"/>
            <person name="Wu L."/>
            <person name="Ma J."/>
        </authorList>
    </citation>
    <scope>NUCLEOTIDE SEQUENCE [LARGE SCALE GENOMIC DNA]</scope>
    <source>
        <strain evidence="1 2">JCM 16009</strain>
    </source>
</reference>
<comment type="caution">
    <text evidence="1">The sequence shown here is derived from an EMBL/GenBank/DDBJ whole genome shotgun (WGS) entry which is preliminary data.</text>
</comment>